<dbReference type="Proteomes" id="UP000823850">
    <property type="component" value="Unassembled WGS sequence"/>
</dbReference>
<dbReference type="InterPro" id="IPR013762">
    <property type="entry name" value="Integrase-like_cat_sf"/>
</dbReference>
<dbReference type="Pfam" id="PF00589">
    <property type="entry name" value="Phage_integrase"/>
    <property type="match status" value="1"/>
</dbReference>
<comment type="similarity">
    <text evidence="1">Belongs to the 'phage' integrase family.</text>
</comment>
<keyword evidence="2" id="KW-0238">DNA-binding</keyword>
<dbReference type="AlphaFoldDB" id="A0A9D2RBV2"/>
<dbReference type="GO" id="GO:0015074">
    <property type="term" value="P:DNA integration"/>
    <property type="evidence" value="ECO:0007669"/>
    <property type="project" value="InterPro"/>
</dbReference>
<comment type="caution">
    <text evidence="5">The sequence shown here is derived from an EMBL/GenBank/DDBJ whole genome shotgun (WGS) entry which is preliminary data.</text>
</comment>
<dbReference type="InterPro" id="IPR002104">
    <property type="entry name" value="Integrase_catalytic"/>
</dbReference>
<proteinExistence type="inferred from homology"/>
<evidence type="ECO:0000313" key="5">
    <source>
        <dbReference type="EMBL" id="HJD39531.1"/>
    </source>
</evidence>
<reference evidence="5" key="1">
    <citation type="journal article" date="2021" name="PeerJ">
        <title>Extensive microbial diversity within the chicken gut microbiome revealed by metagenomics and culture.</title>
        <authorList>
            <person name="Gilroy R."/>
            <person name="Ravi A."/>
            <person name="Getino M."/>
            <person name="Pursley I."/>
            <person name="Horton D.L."/>
            <person name="Alikhan N.F."/>
            <person name="Baker D."/>
            <person name="Gharbi K."/>
            <person name="Hall N."/>
            <person name="Watson M."/>
            <person name="Adriaenssens E.M."/>
            <person name="Foster-Nyarko E."/>
            <person name="Jarju S."/>
            <person name="Secka A."/>
            <person name="Antonio M."/>
            <person name="Oren A."/>
            <person name="Chaudhuri R.R."/>
            <person name="La Ragione R."/>
            <person name="Hildebrand F."/>
            <person name="Pallen M.J."/>
        </authorList>
    </citation>
    <scope>NUCLEOTIDE SEQUENCE</scope>
    <source>
        <strain evidence="5">ChiW19-6364</strain>
    </source>
</reference>
<name>A0A9D2RBV2_9FIRM</name>
<gene>
    <name evidence="5" type="ORF">H9913_05840</name>
</gene>
<evidence type="ECO:0000259" key="4">
    <source>
        <dbReference type="PROSITE" id="PS51898"/>
    </source>
</evidence>
<evidence type="ECO:0000313" key="6">
    <source>
        <dbReference type="Proteomes" id="UP000823850"/>
    </source>
</evidence>
<dbReference type="InterPro" id="IPR050090">
    <property type="entry name" value="Tyrosine_recombinase_XerCD"/>
</dbReference>
<dbReference type="InterPro" id="IPR011010">
    <property type="entry name" value="DNA_brk_join_enz"/>
</dbReference>
<keyword evidence="3" id="KW-0233">DNA recombination</keyword>
<dbReference type="GO" id="GO:0003677">
    <property type="term" value="F:DNA binding"/>
    <property type="evidence" value="ECO:0007669"/>
    <property type="project" value="UniProtKB-KW"/>
</dbReference>
<dbReference type="CDD" id="cd00397">
    <property type="entry name" value="DNA_BRE_C"/>
    <property type="match status" value="1"/>
</dbReference>
<dbReference type="SUPFAM" id="SSF56349">
    <property type="entry name" value="DNA breaking-rejoining enzymes"/>
    <property type="match status" value="1"/>
</dbReference>
<dbReference type="PANTHER" id="PTHR30349">
    <property type="entry name" value="PHAGE INTEGRASE-RELATED"/>
    <property type="match status" value="1"/>
</dbReference>
<organism evidence="5 6">
    <name type="scientific">Candidatus Blautia stercoripullorum</name>
    <dbReference type="NCBI Taxonomy" id="2838502"/>
    <lineage>
        <taxon>Bacteria</taxon>
        <taxon>Bacillati</taxon>
        <taxon>Bacillota</taxon>
        <taxon>Clostridia</taxon>
        <taxon>Lachnospirales</taxon>
        <taxon>Lachnospiraceae</taxon>
        <taxon>Blautia</taxon>
    </lineage>
</organism>
<feature type="domain" description="Tyr recombinase" evidence="4">
    <location>
        <begin position="457"/>
        <end position="638"/>
    </location>
</feature>
<dbReference type="GO" id="GO:0006310">
    <property type="term" value="P:DNA recombination"/>
    <property type="evidence" value="ECO:0007669"/>
    <property type="project" value="UniProtKB-KW"/>
</dbReference>
<dbReference type="Gene3D" id="1.10.443.10">
    <property type="entry name" value="Intergrase catalytic core"/>
    <property type="match status" value="1"/>
</dbReference>
<evidence type="ECO:0000256" key="1">
    <source>
        <dbReference type="ARBA" id="ARBA00008857"/>
    </source>
</evidence>
<reference evidence="5" key="2">
    <citation type="submission" date="2021-04" db="EMBL/GenBank/DDBJ databases">
        <authorList>
            <person name="Gilroy R."/>
        </authorList>
    </citation>
    <scope>NUCLEOTIDE SEQUENCE</scope>
    <source>
        <strain evidence="5">ChiW19-6364</strain>
    </source>
</reference>
<sequence length="656" mass="78757">MAVVKQYFEEKENEKEAYLRKQIEDCRPRNRSYLNHGFEYLCFCGIYELKEITEQAVDQYPLWLRQHGVTYEPLLTAYQGALKKWKRHYQLLDYADLLEELKECKEVKPTLLNKVKYFLIQEGVHHLKEMDYELREKYGEFLSEEINGKVNQSAYLKEFDRIKLHQIKEATYGPFVGKVRLRLEEKKIYLAYHPDYRIAKKLFNVKNKERLVWDFSLPAEKKLKQQTLDVINYALEHTETLKELDVYICPLKELYLFCVREKIPALDLLELEQKEKFLMQLHVNKKLMVQCRQIPDRVFKVLFLMAPEINWKANVWYLERFSADETRYNPARIVNRISFLEIRQGRNRDIAKEYLKYQLGVSSCSIQNIFQGSYIIKAFLIYLDGKGKHVDALSGTDIDAYFQLLGEEKNKVETFNDKVERIYAFFRFLTARGYYKKIPFYQEYYRKKAVYEHHNRTVPENTVTQILYSLVDCPEDLRLMYLHLWCLGLRINEVCMIRKNGYYTREDTAWLRIYQSKLRMEKVIPIPMVLYKLMMFYIEKKGIEGNQYVFQNKQGGPYSANGYWHQMVDFCNAHQIRCKDHIFQTHDYRHSIATMLYKYGASIQVIRDFLGHKHENMTKQYIDCIQESIDQSSQEYYESKESLAGEWKRRYGASEE</sequence>
<accession>A0A9D2RBV2</accession>
<dbReference type="PROSITE" id="PS51898">
    <property type="entry name" value="TYR_RECOMBINASE"/>
    <property type="match status" value="1"/>
</dbReference>
<dbReference type="Gene3D" id="1.10.150.130">
    <property type="match status" value="1"/>
</dbReference>
<dbReference type="PANTHER" id="PTHR30349:SF41">
    <property type="entry name" value="INTEGRASE_RECOMBINASE PROTEIN MJ0367-RELATED"/>
    <property type="match status" value="1"/>
</dbReference>
<evidence type="ECO:0000256" key="2">
    <source>
        <dbReference type="ARBA" id="ARBA00023125"/>
    </source>
</evidence>
<dbReference type="EMBL" id="DWUX01000109">
    <property type="protein sequence ID" value="HJD39531.1"/>
    <property type="molecule type" value="Genomic_DNA"/>
</dbReference>
<protein>
    <submittedName>
        <fullName evidence="5">Site-specific integrase</fullName>
    </submittedName>
</protein>
<evidence type="ECO:0000256" key="3">
    <source>
        <dbReference type="ARBA" id="ARBA00023172"/>
    </source>
</evidence>
<dbReference type="InterPro" id="IPR010998">
    <property type="entry name" value="Integrase_recombinase_N"/>
</dbReference>